<keyword evidence="2" id="KW-1185">Reference proteome</keyword>
<protein>
    <submittedName>
        <fullName evidence="1">Uncharacterized protein</fullName>
    </submittedName>
</protein>
<comment type="caution">
    <text evidence="1">The sequence shown here is derived from an EMBL/GenBank/DDBJ whole genome shotgun (WGS) entry which is preliminary data.</text>
</comment>
<organism evidence="1 2">
    <name type="scientific">Trema orientale</name>
    <name type="common">Charcoal tree</name>
    <name type="synonym">Celtis orientalis</name>
    <dbReference type="NCBI Taxonomy" id="63057"/>
    <lineage>
        <taxon>Eukaryota</taxon>
        <taxon>Viridiplantae</taxon>
        <taxon>Streptophyta</taxon>
        <taxon>Embryophyta</taxon>
        <taxon>Tracheophyta</taxon>
        <taxon>Spermatophyta</taxon>
        <taxon>Magnoliopsida</taxon>
        <taxon>eudicotyledons</taxon>
        <taxon>Gunneridae</taxon>
        <taxon>Pentapetalae</taxon>
        <taxon>rosids</taxon>
        <taxon>fabids</taxon>
        <taxon>Rosales</taxon>
        <taxon>Cannabaceae</taxon>
        <taxon>Trema</taxon>
    </lineage>
</organism>
<dbReference type="Proteomes" id="UP000237000">
    <property type="component" value="Unassembled WGS sequence"/>
</dbReference>
<name>A0A2P5FRU1_TREOI</name>
<sequence length="100" mass="11425">GDPKNSLALVLFQGSSSIEYPFKTPILAKRKLKLGAQLKSLFVNDFGSSSKPVEKPKKKQEKRKMKDLFAFSVDLFSKVDRDWENKLIKFINHGVNLKNK</sequence>
<accession>A0A2P5FRU1</accession>
<dbReference type="OrthoDB" id="10404051at2759"/>
<dbReference type="AlphaFoldDB" id="A0A2P5FRU1"/>
<proteinExistence type="predicted"/>
<evidence type="ECO:0000313" key="1">
    <source>
        <dbReference type="EMBL" id="POO00513.1"/>
    </source>
</evidence>
<gene>
    <name evidence="1" type="ORF">TorRG33x02_035870</name>
</gene>
<evidence type="ECO:0000313" key="2">
    <source>
        <dbReference type="Proteomes" id="UP000237000"/>
    </source>
</evidence>
<dbReference type="InParanoid" id="A0A2P5FRU1"/>
<reference evidence="2" key="1">
    <citation type="submission" date="2016-06" db="EMBL/GenBank/DDBJ databases">
        <title>Parallel loss of symbiosis genes in relatives of nitrogen-fixing non-legume Parasponia.</title>
        <authorList>
            <person name="Van Velzen R."/>
            <person name="Holmer R."/>
            <person name="Bu F."/>
            <person name="Rutten L."/>
            <person name="Van Zeijl A."/>
            <person name="Liu W."/>
            <person name="Santuari L."/>
            <person name="Cao Q."/>
            <person name="Sharma T."/>
            <person name="Shen D."/>
            <person name="Roswanjaya Y."/>
            <person name="Wardhani T."/>
            <person name="Kalhor M.S."/>
            <person name="Jansen J."/>
            <person name="Van den Hoogen J."/>
            <person name="Gungor B."/>
            <person name="Hartog M."/>
            <person name="Hontelez J."/>
            <person name="Verver J."/>
            <person name="Yang W.-C."/>
            <person name="Schijlen E."/>
            <person name="Repin R."/>
            <person name="Schilthuizen M."/>
            <person name="Schranz E."/>
            <person name="Heidstra R."/>
            <person name="Miyata K."/>
            <person name="Fedorova E."/>
            <person name="Kohlen W."/>
            <person name="Bisseling T."/>
            <person name="Smit S."/>
            <person name="Geurts R."/>
        </authorList>
    </citation>
    <scope>NUCLEOTIDE SEQUENCE [LARGE SCALE GENOMIC DNA]</scope>
    <source>
        <strain evidence="2">cv. RG33-2</strain>
    </source>
</reference>
<dbReference type="EMBL" id="JXTC01000012">
    <property type="protein sequence ID" value="POO00513.1"/>
    <property type="molecule type" value="Genomic_DNA"/>
</dbReference>
<feature type="non-terminal residue" evidence="1">
    <location>
        <position position="1"/>
    </location>
</feature>